<dbReference type="NCBIfam" id="TIGR01589">
    <property type="entry name" value="A_thal_3526"/>
    <property type="match status" value="1"/>
</dbReference>
<organism evidence="1 2">
    <name type="scientific">Durio zibethinus</name>
    <name type="common">Durian</name>
    <dbReference type="NCBI Taxonomy" id="66656"/>
    <lineage>
        <taxon>Eukaryota</taxon>
        <taxon>Viridiplantae</taxon>
        <taxon>Streptophyta</taxon>
        <taxon>Embryophyta</taxon>
        <taxon>Tracheophyta</taxon>
        <taxon>Spermatophyta</taxon>
        <taxon>Magnoliopsida</taxon>
        <taxon>eudicotyledons</taxon>
        <taxon>Gunneridae</taxon>
        <taxon>Pentapetalae</taxon>
        <taxon>rosids</taxon>
        <taxon>malvids</taxon>
        <taxon>Malvales</taxon>
        <taxon>Malvaceae</taxon>
        <taxon>Helicteroideae</taxon>
        <taxon>Durio</taxon>
    </lineage>
</organism>
<accession>A0A6P6B8X8</accession>
<proteinExistence type="predicted"/>
<sequence length="81" mass="9856">MFHEHQFPCLHCQPHDYIRMVQHMIERCLLFHMSRDDCVKALEKHAEIEPIITLTVWKELLKENKAFFQQYFQAISRAVQQ</sequence>
<evidence type="ECO:0000313" key="2">
    <source>
        <dbReference type="RefSeq" id="XP_022773679.1"/>
    </source>
</evidence>
<dbReference type="PANTHER" id="PTHR31871">
    <property type="entry name" value="OS02G0137100 PROTEIN"/>
    <property type="match status" value="1"/>
</dbReference>
<dbReference type="InterPro" id="IPR006476">
    <property type="entry name" value="CHP01589_pln"/>
</dbReference>
<keyword evidence="1" id="KW-1185">Reference proteome</keyword>
<name>A0A6P6B8X8_DURZI</name>
<dbReference type="Proteomes" id="UP000515121">
    <property type="component" value="Unplaced"/>
</dbReference>
<dbReference type="GeneID" id="111315920"/>
<dbReference type="AlphaFoldDB" id="A0A6P6B8X8"/>
<evidence type="ECO:0000313" key="1">
    <source>
        <dbReference type="Proteomes" id="UP000515121"/>
    </source>
</evidence>
<dbReference type="RefSeq" id="XP_022773679.1">
    <property type="nucleotide sequence ID" value="XM_022917944.1"/>
</dbReference>
<reference evidence="2" key="1">
    <citation type="submission" date="2025-08" db="UniProtKB">
        <authorList>
            <consortium name="RefSeq"/>
        </authorList>
    </citation>
    <scope>IDENTIFICATION</scope>
    <source>
        <tissue evidence="2">Fruit stalk</tissue>
    </source>
</reference>
<protein>
    <submittedName>
        <fullName evidence="2">Uncharacterized protein LOC111315920</fullName>
    </submittedName>
</protein>
<dbReference type="KEGG" id="dzi:111315920"/>
<gene>
    <name evidence="2" type="primary">LOC111315920</name>
</gene>
<dbReference type="Pfam" id="PF09713">
    <property type="entry name" value="A_thal_3526"/>
    <property type="match status" value="1"/>
</dbReference>
<dbReference type="OrthoDB" id="765837at2759"/>
<dbReference type="PANTHER" id="PTHR31871:SF5">
    <property type="entry name" value="TRANSMEMBRANE PROTEIN"/>
    <property type="match status" value="1"/>
</dbReference>